<protein>
    <submittedName>
        <fullName evidence="4">NAA20 acetyltransferase</fullName>
    </submittedName>
</protein>
<dbReference type="PANTHER" id="PTHR45910">
    <property type="entry name" value="N-ALPHA-ACETYLTRANSFERASE 20"/>
    <property type="match status" value="1"/>
</dbReference>
<dbReference type="AlphaFoldDB" id="A0A7K9X4J1"/>
<evidence type="ECO:0000313" key="5">
    <source>
        <dbReference type="Proteomes" id="UP000587472"/>
    </source>
</evidence>
<sequence>VRSKAEGAVAAREEWHGRVTALSVAPEFPWLGSATERMELPKDISEKGGFFIHLFVGVSNQVGVNTCKQRGDGVCRTALEHCSASSRGEREEAACDTRKALSRDAEKKSVVPLPHPVREE</sequence>
<dbReference type="PANTHER" id="PTHR45910:SF1">
    <property type="entry name" value="N-ALPHA-ACETYLTRANSFERASE 20"/>
    <property type="match status" value="1"/>
</dbReference>
<feature type="non-terminal residue" evidence="4">
    <location>
        <position position="1"/>
    </location>
</feature>
<comment type="caution">
    <text evidence="4">The sequence shown here is derived from an EMBL/GenBank/DDBJ whole genome shotgun (WGS) entry which is preliminary data.</text>
</comment>
<name>A0A7K9X4J1_9GRUI</name>
<keyword evidence="2" id="KW-0012">Acyltransferase</keyword>
<feature type="compositionally biased region" description="Basic and acidic residues" evidence="3">
    <location>
        <begin position="87"/>
        <end position="109"/>
    </location>
</feature>
<dbReference type="EMBL" id="VWZZ01001834">
    <property type="protein sequence ID" value="NXI92281.1"/>
    <property type="molecule type" value="Genomic_DNA"/>
</dbReference>
<accession>A0A7K9X4J1</accession>
<keyword evidence="5" id="KW-1185">Reference proteome</keyword>
<feature type="non-terminal residue" evidence="4">
    <location>
        <position position="120"/>
    </location>
</feature>
<gene>
    <name evidence="4" type="primary">Naa20_0</name>
    <name evidence="4" type="ORF">PSOCRE_R08811</name>
</gene>
<evidence type="ECO:0000256" key="2">
    <source>
        <dbReference type="ARBA" id="ARBA00023315"/>
    </source>
</evidence>
<organism evidence="4 5">
    <name type="scientific">Psophia crepitans</name>
    <name type="common">common trumpeter</name>
    <dbReference type="NCBI Taxonomy" id="54359"/>
    <lineage>
        <taxon>Eukaryota</taxon>
        <taxon>Metazoa</taxon>
        <taxon>Chordata</taxon>
        <taxon>Craniata</taxon>
        <taxon>Vertebrata</taxon>
        <taxon>Euteleostomi</taxon>
        <taxon>Archelosauria</taxon>
        <taxon>Archosauria</taxon>
        <taxon>Dinosauria</taxon>
        <taxon>Saurischia</taxon>
        <taxon>Theropoda</taxon>
        <taxon>Coelurosauria</taxon>
        <taxon>Aves</taxon>
        <taxon>Neognathae</taxon>
        <taxon>Neoaves</taxon>
        <taxon>Gruiformes</taxon>
        <taxon>Psophiidae</taxon>
        <taxon>Psophia</taxon>
    </lineage>
</organism>
<keyword evidence="1 4" id="KW-0808">Transferase</keyword>
<proteinExistence type="predicted"/>
<reference evidence="4 5" key="1">
    <citation type="submission" date="2019-09" db="EMBL/GenBank/DDBJ databases">
        <title>Bird 10,000 Genomes (B10K) Project - Family phase.</title>
        <authorList>
            <person name="Zhang G."/>
        </authorList>
    </citation>
    <scope>NUCLEOTIDE SEQUENCE [LARGE SCALE GENOMIC DNA]</scope>
    <source>
        <strain evidence="4">B10K-DU-001-60</strain>
        <tissue evidence="4">Muscle</tissue>
    </source>
</reference>
<dbReference type="Proteomes" id="UP000587472">
    <property type="component" value="Unassembled WGS sequence"/>
</dbReference>
<feature type="region of interest" description="Disordered" evidence="3">
    <location>
        <begin position="85"/>
        <end position="120"/>
    </location>
</feature>
<dbReference type="GO" id="GO:0004596">
    <property type="term" value="F:protein-N-terminal amino-acid acetyltransferase activity"/>
    <property type="evidence" value="ECO:0007669"/>
    <property type="project" value="TreeGrafter"/>
</dbReference>
<evidence type="ECO:0000256" key="1">
    <source>
        <dbReference type="ARBA" id="ARBA00022679"/>
    </source>
</evidence>
<evidence type="ECO:0000256" key="3">
    <source>
        <dbReference type="SAM" id="MobiDB-lite"/>
    </source>
</evidence>
<dbReference type="InterPro" id="IPR051646">
    <property type="entry name" value="NatB_acetyltransferase_subunit"/>
</dbReference>
<evidence type="ECO:0000313" key="4">
    <source>
        <dbReference type="EMBL" id="NXI92281.1"/>
    </source>
</evidence>
<dbReference type="GO" id="GO:0031416">
    <property type="term" value="C:NatB complex"/>
    <property type="evidence" value="ECO:0007669"/>
    <property type="project" value="TreeGrafter"/>
</dbReference>